<gene>
    <name evidence="2" type="ORF">fugu_006583</name>
</gene>
<reference evidence="2 3" key="1">
    <citation type="submission" date="2019-04" db="EMBL/GenBank/DDBJ databases">
        <title>The sequence and de novo assembly of Takifugu bimaculatus genome using PacBio and Hi-C technologies.</title>
        <authorList>
            <person name="Xu P."/>
            <person name="Liu B."/>
            <person name="Zhou Z."/>
        </authorList>
    </citation>
    <scope>NUCLEOTIDE SEQUENCE [LARGE SCALE GENOMIC DNA]</scope>
    <source>
        <strain evidence="2">TB-2018</strain>
        <tissue evidence="2">Muscle</tissue>
    </source>
</reference>
<accession>A0A4Z2B1X9</accession>
<dbReference type="Proteomes" id="UP000516260">
    <property type="component" value="Chromosome 7"/>
</dbReference>
<dbReference type="AlphaFoldDB" id="A0A4Z2B1X9"/>
<feature type="region of interest" description="Disordered" evidence="1">
    <location>
        <begin position="245"/>
        <end position="359"/>
    </location>
</feature>
<dbReference type="EMBL" id="SWLE01000020">
    <property type="protein sequence ID" value="TNM86353.1"/>
    <property type="molecule type" value="Genomic_DNA"/>
</dbReference>
<name>A0A4Z2B1X9_9TELE</name>
<feature type="compositionally biased region" description="Polar residues" evidence="1">
    <location>
        <begin position="24"/>
        <end position="41"/>
    </location>
</feature>
<proteinExistence type="predicted"/>
<keyword evidence="3" id="KW-1185">Reference proteome</keyword>
<evidence type="ECO:0000256" key="1">
    <source>
        <dbReference type="SAM" id="MobiDB-lite"/>
    </source>
</evidence>
<feature type="region of interest" description="Disordered" evidence="1">
    <location>
        <begin position="24"/>
        <end position="67"/>
    </location>
</feature>
<feature type="compositionally biased region" description="Low complexity" evidence="1">
    <location>
        <begin position="160"/>
        <end position="179"/>
    </location>
</feature>
<organism evidence="2 3">
    <name type="scientific">Takifugu bimaculatus</name>
    <dbReference type="NCBI Taxonomy" id="433685"/>
    <lineage>
        <taxon>Eukaryota</taxon>
        <taxon>Metazoa</taxon>
        <taxon>Chordata</taxon>
        <taxon>Craniata</taxon>
        <taxon>Vertebrata</taxon>
        <taxon>Euteleostomi</taxon>
        <taxon>Actinopterygii</taxon>
        <taxon>Neopterygii</taxon>
        <taxon>Teleostei</taxon>
        <taxon>Neoteleostei</taxon>
        <taxon>Acanthomorphata</taxon>
        <taxon>Eupercaria</taxon>
        <taxon>Tetraodontiformes</taxon>
        <taxon>Tetradontoidea</taxon>
        <taxon>Tetraodontidae</taxon>
        <taxon>Takifugu</taxon>
    </lineage>
</organism>
<evidence type="ECO:0000313" key="3">
    <source>
        <dbReference type="Proteomes" id="UP000516260"/>
    </source>
</evidence>
<feature type="region of interest" description="Disordered" evidence="1">
    <location>
        <begin position="146"/>
        <end position="179"/>
    </location>
</feature>
<feature type="compositionally biased region" description="Polar residues" evidence="1">
    <location>
        <begin position="320"/>
        <end position="329"/>
    </location>
</feature>
<comment type="caution">
    <text evidence="2">The sequence shown here is derived from an EMBL/GenBank/DDBJ whole genome shotgun (WGS) entry which is preliminary data.</text>
</comment>
<evidence type="ECO:0000313" key="2">
    <source>
        <dbReference type="EMBL" id="TNM86353.1"/>
    </source>
</evidence>
<sequence>MTTYHSGIHHPTSEPSSVIIQPHSVTQSVTHEARMNSTPMSGISYGRRGESLSSPHPAPSQRSNTPQPKVIREMTHSSPQGSVLGGGSSINEDDHRHFNQALSRSSMPQLQPEVMMIHGDHRGLHPNIRLDQYRDMHQRILIHQQLGDQASVEGRHSRTTETGTSSSSNVSVSAKSPVVGKSLELSAKESFKPLEGKLMHPPSSESRIRGVHASSPVMVSPHAHGVQMMCPGGAGSFPVYRDMRGYQSQFPGRGSPGHNLPNQGMPSSQVPPEPELGHRSQMSQSHVGGSDSKPETSHLRHATSAELSHLSRIQGDGVSPSYQSPMTSPKRSRSQVRSHSAERSSGIPVNAAANSTRGQCWAPTARCQVGTCWSSFH</sequence>
<protein>
    <submittedName>
        <fullName evidence="2">Uncharacterized protein</fullName>
    </submittedName>
</protein>